<organism evidence="1 2">
    <name type="scientific">Tenacibaculum polynesiense</name>
    <dbReference type="NCBI Taxonomy" id="3137857"/>
    <lineage>
        <taxon>Bacteria</taxon>
        <taxon>Pseudomonadati</taxon>
        <taxon>Bacteroidota</taxon>
        <taxon>Flavobacteriia</taxon>
        <taxon>Flavobacteriales</taxon>
        <taxon>Flavobacteriaceae</taxon>
        <taxon>Tenacibaculum</taxon>
    </lineage>
</organism>
<keyword evidence="2" id="KW-1185">Reference proteome</keyword>
<comment type="caution">
    <text evidence="1">The sequence shown here is derived from an EMBL/GenBank/DDBJ whole genome shotgun (WGS) entry which is preliminary data.</text>
</comment>
<protein>
    <recommendedName>
        <fullName evidence="3">HEAT repeat domain-containing protein</fullName>
    </recommendedName>
</protein>
<proteinExistence type="predicted"/>
<gene>
    <name evidence="1" type="ORF">T190423A01A_10246</name>
</gene>
<name>A0ABP1F064_9FLAO</name>
<dbReference type="RefSeq" id="WP_348715160.1">
    <property type="nucleotide sequence ID" value="NZ_CAXJIO010000010.1"/>
</dbReference>
<evidence type="ECO:0000313" key="2">
    <source>
        <dbReference type="Proteomes" id="UP001497527"/>
    </source>
</evidence>
<evidence type="ECO:0000313" key="1">
    <source>
        <dbReference type="EMBL" id="CAL2101683.1"/>
    </source>
</evidence>
<accession>A0ABP1F064</accession>
<evidence type="ECO:0008006" key="3">
    <source>
        <dbReference type="Google" id="ProtNLM"/>
    </source>
</evidence>
<sequence>MKRIIDLNIEYINLKKEKSNIEGGNSEIEKFEEYYLEEVFNFAKKNNYSNHELIQELGKLVVEDKTEWINEYLLIRLIWKVKLNNDFKNKDLLEKLIRKLIAKNDINNAEEYYLESYLDIWNYDLKDLIPLDILESVILIKNQKSIIRYGAFIKAVSYLSDHPEPEQNDVLNKAKKTKLYLEDAYYKEWID</sequence>
<dbReference type="Proteomes" id="UP001497527">
    <property type="component" value="Unassembled WGS sequence"/>
</dbReference>
<dbReference type="EMBL" id="CAXJIO010000010">
    <property type="protein sequence ID" value="CAL2101683.1"/>
    <property type="molecule type" value="Genomic_DNA"/>
</dbReference>
<reference evidence="1 2" key="1">
    <citation type="submission" date="2024-05" db="EMBL/GenBank/DDBJ databases">
        <authorList>
            <person name="Duchaud E."/>
        </authorList>
    </citation>
    <scope>NUCLEOTIDE SEQUENCE [LARGE SCALE GENOMIC DNA]</scope>
    <source>
        <strain evidence="1">Ena-SAMPLE-TAB-13-05-2024-13:56:06:370-140308</strain>
    </source>
</reference>